<dbReference type="PANTHER" id="PTHR11759">
    <property type="entry name" value="40S RIBOSOMAL PROTEIN S14/30S RIBOSOMAL PROTEIN S11"/>
    <property type="match status" value="1"/>
</dbReference>
<comment type="caution">
    <text evidence="4">The sequence shown here is derived from an EMBL/GenBank/DDBJ whole genome shotgun (WGS) entry which is preliminary data.</text>
</comment>
<evidence type="ECO:0000256" key="2">
    <source>
        <dbReference type="ARBA" id="ARBA00022980"/>
    </source>
</evidence>
<dbReference type="InParanoid" id="A0A2P5B7E9"/>
<dbReference type="GO" id="GO:1990904">
    <property type="term" value="C:ribonucleoprotein complex"/>
    <property type="evidence" value="ECO:0007669"/>
    <property type="project" value="UniProtKB-KW"/>
</dbReference>
<evidence type="ECO:0000313" key="5">
    <source>
        <dbReference type="Proteomes" id="UP000237000"/>
    </source>
</evidence>
<evidence type="ECO:0000256" key="3">
    <source>
        <dbReference type="ARBA" id="ARBA00023274"/>
    </source>
</evidence>
<dbReference type="SUPFAM" id="SSF53137">
    <property type="entry name" value="Translational machinery components"/>
    <property type="match status" value="1"/>
</dbReference>
<dbReference type="GO" id="GO:0005840">
    <property type="term" value="C:ribosome"/>
    <property type="evidence" value="ECO:0007669"/>
    <property type="project" value="UniProtKB-KW"/>
</dbReference>
<name>A0A2P5B7E9_TREOI</name>
<proteinExistence type="inferred from homology"/>
<dbReference type="GO" id="GO:0003735">
    <property type="term" value="F:structural constituent of ribosome"/>
    <property type="evidence" value="ECO:0007669"/>
    <property type="project" value="InterPro"/>
</dbReference>
<dbReference type="Pfam" id="PF00411">
    <property type="entry name" value="Ribosomal_S11"/>
    <property type="match status" value="1"/>
</dbReference>
<gene>
    <name evidence="4" type="ORF">TorRG33x02_330240</name>
</gene>
<keyword evidence="3" id="KW-0687">Ribonucleoprotein</keyword>
<dbReference type="STRING" id="63057.A0A2P5B7E9"/>
<dbReference type="InterPro" id="IPR001971">
    <property type="entry name" value="Ribosomal_uS11"/>
</dbReference>
<dbReference type="HAMAP" id="MF_01310">
    <property type="entry name" value="Ribosomal_uS11"/>
    <property type="match status" value="1"/>
</dbReference>
<dbReference type="AlphaFoldDB" id="A0A2P5B7E9"/>
<dbReference type="EMBL" id="JXTC01000587">
    <property type="protein sequence ID" value="PON44724.1"/>
    <property type="molecule type" value="Genomic_DNA"/>
</dbReference>
<evidence type="ECO:0000313" key="4">
    <source>
        <dbReference type="EMBL" id="PON44724.1"/>
    </source>
</evidence>
<organism evidence="4 5">
    <name type="scientific">Trema orientale</name>
    <name type="common">Charcoal tree</name>
    <name type="synonym">Celtis orientalis</name>
    <dbReference type="NCBI Taxonomy" id="63057"/>
    <lineage>
        <taxon>Eukaryota</taxon>
        <taxon>Viridiplantae</taxon>
        <taxon>Streptophyta</taxon>
        <taxon>Embryophyta</taxon>
        <taxon>Tracheophyta</taxon>
        <taxon>Spermatophyta</taxon>
        <taxon>Magnoliopsida</taxon>
        <taxon>eudicotyledons</taxon>
        <taxon>Gunneridae</taxon>
        <taxon>Pentapetalae</taxon>
        <taxon>rosids</taxon>
        <taxon>fabids</taxon>
        <taxon>Rosales</taxon>
        <taxon>Cannabaceae</taxon>
        <taxon>Trema</taxon>
    </lineage>
</organism>
<keyword evidence="2 4" id="KW-0689">Ribosomal protein</keyword>
<comment type="similarity">
    <text evidence="1">Belongs to the universal ribosomal protein uS11 family.</text>
</comment>
<dbReference type="FunFam" id="3.30.420.80:FF:000014">
    <property type="entry name" value="Probable ribosomal protein S11, mitochondrial"/>
    <property type="match status" value="1"/>
</dbReference>
<dbReference type="OrthoDB" id="1654884at2759"/>
<dbReference type="Proteomes" id="UP000237000">
    <property type="component" value="Unassembled WGS sequence"/>
</dbReference>
<sequence length="262" mass="29352">MYSLSCIRHARRPSSLTSLLTRDYAHLTASRSFSVIPAKSGPQESSGDSSKSFDDISRRKIVHNVWGLPASSNLSSTSIHSKRDVSAPYSLSFLSSIHSGSKKDIETRENHMNFVRGVVEEDERNLFGVPRFPRYTVEHNADFVHIKLMRNNTFVTVTDSKGNKKIGASAGSLPEMKGGAKLSRYAAEATAEHVGRMARNLGLKSVVMKVKGFTHFKKKRQAIMSWREGFTNSRGDQNPVVYIEDTTRRPHNGCRLPKKRRT</sequence>
<dbReference type="Gene3D" id="3.30.420.80">
    <property type="entry name" value="Ribosomal protein S11"/>
    <property type="match status" value="1"/>
</dbReference>
<dbReference type="GO" id="GO:0006412">
    <property type="term" value="P:translation"/>
    <property type="evidence" value="ECO:0007669"/>
    <property type="project" value="InterPro"/>
</dbReference>
<keyword evidence="5" id="KW-1185">Reference proteome</keyword>
<accession>A0A2P5B7E9</accession>
<reference evidence="5" key="1">
    <citation type="submission" date="2016-06" db="EMBL/GenBank/DDBJ databases">
        <title>Parallel loss of symbiosis genes in relatives of nitrogen-fixing non-legume Parasponia.</title>
        <authorList>
            <person name="Van Velzen R."/>
            <person name="Holmer R."/>
            <person name="Bu F."/>
            <person name="Rutten L."/>
            <person name="Van Zeijl A."/>
            <person name="Liu W."/>
            <person name="Santuari L."/>
            <person name="Cao Q."/>
            <person name="Sharma T."/>
            <person name="Shen D."/>
            <person name="Roswanjaya Y."/>
            <person name="Wardhani T."/>
            <person name="Kalhor M.S."/>
            <person name="Jansen J."/>
            <person name="Van den Hoogen J."/>
            <person name="Gungor B."/>
            <person name="Hartog M."/>
            <person name="Hontelez J."/>
            <person name="Verver J."/>
            <person name="Yang W.-C."/>
            <person name="Schijlen E."/>
            <person name="Repin R."/>
            <person name="Schilthuizen M."/>
            <person name="Schranz E."/>
            <person name="Heidstra R."/>
            <person name="Miyata K."/>
            <person name="Fedorova E."/>
            <person name="Kohlen W."/>
            <person name="Bisseling T."/>
            <person name="Smit S."/>
            <person name="Geurts R."/>
        </authorList>
    </citation>
    <scope>NUCLEOTIDE SEQUENCE [LARGE SCALE GENOMIC DNA]</scope>
    <source>
        <strain evidence="5">cv. RG33-2</strain>
    </source>
</reference>
<evidence type="ECO:0000256" key="1">
    <source>
        <dbReference type="ARBA" id="ARBA00006194"/>
    </source>
</evidence>
<dbReference type="InterPro" id="IPR036967">
    <property type="entry name" value="Ribosomal_uS11_sf"/>
</dbReference>
<protein>
    <submittedName>
        <fullName evidence="4">Ribosomal protein</fullName>
    </submittedName>
</protein>